<dbReference type="EMBL" id="JAVREZ010000009">
    <property type="protein sequence ID" value="MDT0483616.1"/>
    <property type="molecule type" value="Genomic_DNA"/>
</dbReference>
<dbReference type="RefSeq" id="WP_311716535.1">
    <property type="nucleotide sequence ID" value="NZ_JAVREZ010000009.1"/>
</dbReference>
<sequence>MGTVAGYGRYVTFACPAYTNAVFALVPMGVLMGAFSAVGVKRLLSGGHASPGMLPVIDLLVLTALCFGGAAVLPFRRRPGGPVPRLYCFEDGVVVAHRGVLRSFRWSEVSITSRSWQSGSGEYLRNGTQDIVKAPDGSVLVTFSGEEADRAHADEMERLHHEALRRGSGNSSRDNDT</sequence>
<name>A0ABU2VEM9_9ACTN</name>
<reference evidence="3" key="1">
    <citation type="submission" date="2023-07" db="EMBL/GenBank/DDBJ databases">
        <title>30 novel species of actinomycetes from the DSMZ collection.</title>
        <authorList>
            <person name="Nouioui I."/>
        </authorList>
    </citation>
    <scope>NUCLEOTIDE SEQUENCE [LARGE SCALE GENOMIC DNA]</scope>
    <source>
        <strain evidence="3">DSM 41640</strain>
    </source>
</reference>
<keyword evidence="3" id="KW-1185">Reference proteome</keyword>
<keyword evidence="1" id="KW-1133">Transmembrane helix</keyword>
<protein>
    <recommendedName>
        <fullName evidence="4">PH domain-containing protein</fullName>
    </recommendedName>
</protein>
<gene>
    <name evidence="2" type="ORF">RNB18_25980</name>
</gene>
<accession>A0ABU2VEM9</accession>
<feature type="transmembrane region" description="Helical" evidence="1">
    <location>
        <begin position="52"/>
        <end position="75"/>
    </location>
</feature>
<evidence type="ECO:0000313" key="2">
    <source>
        <dbReference type="EMBL" id="MDT0483616.1"/>
    </source>
</evidence>
<feature type="transmembrane region" description="Helical" evidence="1">
    <location>
        <begin position="21"/>
        <end position="40"/>
    </location>
</feature>
<keyword evidence="1" id="KW-0812">Transmembrane</keyword>
<evidence type="ECO:0000256" key="1">
    <source>
        <dbReference type="SAM" id="Phobius"/>
    </source>
</evidence>
<comment type="caution">
    <text evidence="2">The sequence shown here is derived from an EMBL/GenBank/DDBJ whole genome shotgun (WGS) entry which is preliminary data.</text>
</comment>
<keyword evidence="1" id="KW-0472">Membrane</keyword>
<evidence type="ECO:0008006" key="4">
    <source>
        <dbReference type="Google" id="ProtNLM"/>
    </source>
</evidence>
<organism evidence="2 3">
    <name type="scientific">Streptomyces doebereineriae</name>
    <dbReference type="NCBI Taxonomy" id="3075528"/>
    <lineage>
        <taxon>Bacteria</taxon>
        <taxon>Bacillati</taxon>
        <taxon>Actinomycetota</taxon>
        <taxon>Actinomycetes</taxon>
        <taxon>Kitasatosporales</taxon>
        <taxon>Streptomycetaceae</taxon>
        <taxon>Streptomyces</taxon>
    </lineage>
</organism>
<dbReference type="Proteomes" id="UP001183824">
    <property type="component" value="Unassembled WGS sequence"/>
</dbReference>
<evidence type="ECO:0000313" key="3">
    <source>
        <dbReference type="Proteomes" id="UP001183824"/>
    </source>
</evidence>
<proteinExistence type="predicted"/>